<reference evidence="3 4" key="1">
    <citation type="submission" date="2014-04" db="EMBL/GenBank/DDBJ databases">
        <title>Draft genome sequence of Pantoea beijingensis strain LMG 27579, an emerging pathogen to Pleurotus eryngii with potential industrial application.</title>
        <authorList>
            <person name="Xu F."/>
            <person name="Liu Y."/>
            <person name="Wang S."/>
            <person name="Yin Y."/>
            <person name="Ma Y."/>
            <person name="Zhao S."/>
            <person name="Rong C."/>
        </authorList>
    </citation>
    <scope>NUCLEOTIDE SEQUENCE [LARGE SCALE GENOMIC DNA]</scope>
    <source>
        <strain evidence="3 4">LMG 27579</strain>
    </source>
</reference>
<dbReference type="Pfam" id="PF01497">
    <property type="entry name" value="Peripla_BP_2"/>
    <property type="match status" value="1"/>
</dbReference>
<keyword evidence="3" id="KW-0067">ATP-binding</keyword>
<keyword evidence="4" id="KW-1185">Reference proteome</keyword>
<gene>
    <name evidence="3" type="ORF">ED28_00120</name>
</gene>
<evidence type="ECO:0000259" key="2">
    <source>
        <dbReference type="PROSITE" id="PS50983"/>
    </source>
</evidence>
<dbReference type="InterPro" id="IPR050902">
    <property type="entry name" value="ABC_Transporter_SBP"/>
</dbReference>
<dbReference type="EMBL" id="JMEE01000001">
    <property type="protein sequence ID" value="RWR03427.1"/>
    <property type="molecule type" value="Genomic_DNA"/>
</dbReference>
<dbReference type="PROSITE" id="PS51318">
    <property type="entry name" value="TAT"/>
    <property type="match status" value="1"/>
</dbReference>
<dbReference type="PROSITE" id="PS50983">
    <property type="entry name" value="FE_B12_PBP"/>
    <property type="match status" value="1"/>
</dbReference>
<comment type="caution">
    <text evidence="3">The sequence shown here is derived from an EMBL/GenBank/DDBJ whole genome shotgun (WGS) entry which is preliminary data.</text>
</comment>
<dbReference type="PANTHER" id="PTHR30535:SF34">
    <property type="entry name" value="MOLYBDATE-BINDING PROTEIN MOLA"/>
    <property type="match status" value="1"/>
</dbReference>
<dbReference type="Gene3D" id="1.20.58.2180">
    <property type="match status" value="1"/>
</dbReference>
<dbReference type="Proteomes" id="UP000288794">
    <property type="component" value="Unassembled WGS sequence"/>
</dbReference>
<evidence type="ECO:0000256" key="1">
    <source>
        <dbReference type="SAM" id="SignalP"/>
    </source>
</evidence>
<dbReference type="RefSeq" id="WP_128174127.1">
    <property type="nucleotide sequence ID" value="NZ_CP071409.1"/>
</dbReference>
<dbReference type="GO" id="GO:0005524">
    <property type="term" value="F:ATP binding"/>
    <property type="evidence" value="ECO:0007669"/>
    <property type="project" value="UniProtKB-KW"/>
</dbReference>
<dbReference type="AlphaFoldDB" id="A0A443IH62"/>
<feature type="signal peptide" evidence="1">
    <location>
        <begin position="1"/>
        <end position="25"/>
    </location>
</feature>
<accession>A0A443IH62</accession>
<keyword evidence="3" id="KW-0547">Nucleotide-binding</keyword>
<proteinExistence type="predicted"/>
<name>A0A443IH62_9GAMM</name>
<dbReference type="SUPFAM" id="SSF53807">
    <property type="entry name" value="Helical backbone' metal receptor"/>
    <property type="match status" value="1"/>
</dbReference>
<keyword evidence="1" id="KW-0732">Signal</keyword>
<sequence>MLLTRRVFIQALVAGLAAARLPAMADENPTIMTIGTLPAASDITRVLSAGPPADILMLAVAPEKLIGFSSFDFSGNGCAWLGQPYCQLPKLGRLAGRASTLPLEKLLLLDPELIIDCGNVDDTWISQARRVYQQTGIPWLLIKGELKNTDRQLQAAGNRLGMPARAALQAQLAQRFLTEAQAFARRLSSPIRFYAARGARGLETGLRGSLHTEAAEQLGLENVAVVDGRSGIVQVSMEHLLLWQPDIILVQDRVTLHAMMTDPLWQRIRAIARQQILLFSGLPFGWMDAPPGINRLLGMRKLQAHFDPAVAATLKQDIALFFKTFWHTALTASQCNTAGDLA</sequence>
<evidence type="ECO:0000313" key="4">
    <source>
        <dbReference type="Proteomes" id="UP000288794"/>
    </source>
</evidence>
<feature type="domain" description="Fe/B12 periplasmic-binding" evidence="2">
    <location>
        <begin position="45"/>
        <end position="310"/>
    </location>
</feature>
<dbReference type="Gene3D" id="3.40.50.1980">
    <property type="entry name" value="Nitrogenase molybdenum iron protein domain"/>
    <property type="match status" value="2"/>
</dbReference>
<dbReference type="GO" id="GO:0071281">
    <property type="term" value="P:cellular response to iron ion"/>
    <property type="evidence" value="ECO:0007669"/>
    <property type="project" value="TreeGrafter"/>
</dbReference>
<evidence type="ECO:0000313" key="3">
    <source>
        <dbReference type="EMBL" id="RWR03427.1"/>
    </source>
</evidence>
<dbReference type="PANTHER" id="PTHR30535">
    <property type="entry name" value="VITAMIN B12-BINDING PROTEIN"/>
    <property type="match status" value="1"/>
</dbReference>
<protein>
    <submittedName>
        <fullName evidence="3">ABC transporter ATP-binding protein</fullName>
    </submittedName>
</protein>
<organism evidence="3 4">
    <name type="scientific">[Pantoea] beijingensis</name>
    <dbReference type="NCBI Taxonomy" id="1324864"/>
    <lineage>
        <taxon>Bacteria</taxon>
        <taxon>Pseudomonadati</taxon>
        <taxon>Pseudomonadota</taxon>
        <taxon>Gammaproteobacteria</taxon>
        <taxon>Enterobacterales</taxon>
        <taxon>Erwiniaceae</taxon>
        <taxon>Erwinia</taxon>
    </lineage>
</organism>
<dbReference type="InterPro" id="IPR006311">
    <property type="entry name" value="TAT_signal"/>
</dbReference>
<dbReference type="InterPro" id="IPR002491">
    <property type="entry name" value="ABC_transptr_periplasmic_BD"/>
</dbReference>
<feature type="chain" id="PRO_5019246763" evidence="1">
    <location>
        <begin position="26"/>
        <end position="342"/>
    </location>
</feature>